<dbReference type="InterPro" id="IPR026409">
    <property type="entry name" value="Firmicu_CTERM"/>
</dbReference>
<name>A0ABV5WVU4_9LACO</name>
<dbReference type="EMBL" id="JBHLZY010000020">
    <property type="protein sequence ID" value="MFB9769915.1"/>
    <property type="molecule type" value="Genomic_DNA"/>
</dbReference>
<feature type="transmembrane region" description="Helical" evidence="2">
    <location>
        <begin position="401"/>
        <end position="420"/>
    </location>
</feature>
<keyword evidence="2" id="KW-0472">Membrane</keyword>
<evidence type="ECO:0000256" key="2">
    <source>
        <dbReference type="SAM" id="Phobius"/>
    </source>
</evidence>
<feature type="region of interest" description="Disordered" evidence="1">
    <location>
        <begin position="197"/>
        <end position="232"/>
    </location>
</feature>
<reference evidence="4 5" key="1">
    <citation type="submission" date="2024-09" db="EMBL/GenBank/DDBJ databases">
        <authorList>
            <person name="Sun Q."/>
            <person name="Mori K."/>
        </authorList>
    </citation>
    <scope>NUCLEOTIDE SEQUENCE [LARGE SCALE GENOMIC DNA]</scope>
    <source>
        <strain evidence="4 5">TBRC 4576</strain>
    </source>
</reference>
<proteinExistence type="predicted"/>
<organism evidence="4 5">
    <name type="scientific">Lactiplantibacillus modestisalitolerans</name>
    <dbReference type="NCBI Taxonomy" id="1457219"/>
    <lineage>
        <taxon>Bacteria</taxon>
        <taxon>Bacillati</taxon>
        <taxon>Bacillota</taxon>
        <taxon>Bacilli</taxon>
        <taxon>Lactobacillales</taxon>
        <taxon>Lactobacillaceae</taxon>
        <taxon>Lactiplantibacillus</taxon>
    </lineage>
</organism>
<evidence type="ECO:0000256" key="3">
    <source>
        <dbReference type="SAM" id="SignalP"/>
    </source>
</evidence>
<evidence type="ECO:0000313" key="4">
    <source>
        <dbReference type="EMBL" id="MFB9769915.1"/>
    </source>
</evidence>
<gene>
    <name evidence="4" type="ORF">ACFFLI_08595</name>
</gene>
<dbReference type="Gene3D" id="2.60.40.1190">
    <property type="match status" value="1"/>
</dbReference>
<keyword evidence="2" id="KW-1133">Transmembrane helix</keyword>
<keyword evidence="2" id="KW-0812">Transmembrane</keyword>
<dbReference type="Proteomes" id="UP001589691">
    <property type="component" value="Unassembled WGS sequence"/>
</dbReference>
<sequence>MKFRTNRQWLLWTLALILGLATFWMPARAATNINIDGNVDDWQNVAKTKTSSQAEVAMVVNNGQLYFYVAMNPTGTAPTAKNNWEVRNQFYLRQKYFLKVGGNTYELTPQPLNNQSYQAPKKVGQKVQIMVNVYSNKTGSYNNNGNASAYVTAVKNNSQDGYQNVFEGKVPLSDLQLTDEQQNFTLSGGGYGVGSYSTKNQVATNPASQSSASSSSSSTTEPGQQYDGHPNIKIDGGFDDWAGVSKTKIREPGDDFNVKEGALLQYDGNLYIYINMSPNRGSGYRTLQPSDYKLTIGNVVYDLTIENADGQTYQALSKVDQTQAITMGVYNEKTNDWQAKPAGASGYVTRKRTATGGFTDIFEVKLPLKALGASADDGQTITLKNSTLGAESMTVSGGSTGPILLAGSGFGLALLGFWQYRRRRSLEDRL</sequence>
<evidence type="ECO:0000313" key="5">
    <source>
        <dbReference type="Proteomes" id="UP001589691"/>
    </source>
</evidence>
<feature type="compositionally biased region" description="Low complexity" evidence="1">
    <location>
        <begin position="207"/>
        <end position="218"/>
    </location>
</feature>
<feature type="signal peptide" evidence="3">
    <location>
        <begin position="1"/>
        <end position="29"/>
    </location>
</feature>
<protein>
    <submittedName>
        <fullName evidence="4">Firmicu-CTERM sorting domain-containing protein</fullName>
    </submittedName>
</protein>
<accession>A0ABV5WVU4</accession>
<comment type="caution">
    <text evidence="4">The sequence shown here is derived from an EMBL/GenBank/DDBJ whole genome shotgun (WGS) entry which is preliminary data.</text>
</comment>
<dbReference type="RefSeq" id="WP_137641624.1">
    <property type="nucleotide sequence ID" value="NZ_BJEA01000001.1"/>
</dbReference>
<feature type="chain" id="PRO_5046004959" evidence="3">
    <location>
        <begin position="30"/>
        <end position="430"/>
    </location>
</feature>
<keyword evidence="5" id="KW-1185">Reference proteome</keyword>
<evidence type="ECO:0000256" key="1">
    <source>
        <dbReference type="SAM" id="MobiDB-lite"/>
    </source>
</evidence>
<dbReference type="NCBIfam" id="TIGR04145">
    <property type="entry name" value="Firmicu_CTERM"/>
    <property type="match status" value="2"/>
</dbReference>
<keyword evidence="3" id="KW-0732">Signal</keyword>